<feature type="domain" description="CBS" evidence="3">
    <location>
        <begin position="8"/>
        <end position="65"/>
    </location>
</feature>
<proteinExistence type="predicted"/>
<name>A0A9W6W4D6_9ACTN</name>
<dbReference type="PROSITE" id="PS51371">
    <property type="entry name" value="CBS"/>
    <property type="match status" value="2"/>
</dbReference>
<evidence type="ECO:0000313" key="5">
    <source>
        <dbReference type="Proteomes" id="UP001165074"/>
    </source>
</evidence>
<evidence type="ECO:0000256" key="2">
    <source>
        <dbReference type="PROSITE-ProRule" id="PRU00703"/>
    </source>
</evidence>
<dbReference type="InterPro" id="IPR000644">
    <property type="entry name" value="CBS_dom"/>
</dbReference>
<dbReference type="AlphaFoldDB" id="A0A9W6W4D6"/>
<reference evidence="4" key="1">
    <citation type="submission" date="2023-03" db="EMBL/GenBank/DDBJ databases">
        <title>Actinoallomurus iriomotensis NBRC 103684.</title>
        <authorList>
            <person name="Ichikawa N."/>
            <person name="Sato H."/>
            <person name="Tonouchi N."/>
        </authorList>
    </citation>
    <scope>NUCLEOTIDE SEQUENCE</scope>
    <source>
        <strain evidence="4">NBRC 103684</strain>
    </source>
</reference>
<keyword evidence="1 2" id="KW-0129">CBS domain</keyword>
<dbReference type="InterPro" id="IPR046342">
    <property type="entry name" value="CBS_dom_sf"/>
</dbReference>
<dbReference type="RefSeq" id="WP_285578814.1">
    <property type="nucleotide sequence ID" value="NZ_BSTK01000011.1"/>
</dbReference>
<feature type="domain" description="CBS" evidence="3">
    <location>
        <begin position="73"/>
        <end position="132"/>
    </location>
</feature>
<dbReference type="Proteomes" id="UP001165074">
    <property type="component" value="Unassembled WGS sequence"/>
</dbReference>
<organism evidence="4 5">
    <name type="scientific">Actinoallomurus iriomotensis</name>
    <dbReference type="NCBI Taxonomy" id="478107"/>
    <lineage>
        <taxon>Bacteria</taxon>
        <taxon>Bacillati</taxon>
        <taxon>Actinomycetota</taxon>
        <taxon>Actinomycetes</taxon>
        <taxon>Streptosporangiales</taxon>
        <taxon>Thermomonosporaceae</taxon>
        <taxon>Actinoallomurus</taxon>
    </lineage>
</organism>
<dbReference type="Pfam" id="PF00571">
    <property type="entry name" value="CBS"/>
    <property type="match status" value="2"/>
</dbReference>
<protein>
    <submittedName>
        <fullName evidence="4">Signal transduction protein</fullName>
    </submittedName>
</protein>
<sequence>MTTAREVMHSGCECMNINENLATVARRMAELDIGAMPVCGDDNRLKGMVTDRDIVVKAVAQGKDPAQVKAGEILDGGTVWWVDPGTDVEEVLHEMAEHRIRRLPVLENEELVGIISQPDLAAKLPKDKIGELVETISGSSH</sequence>
<keyword evidence="5" id="KW-1185">Reference proteome</keyword>
<dbReference type="SMART" id="SM00116">
    <property type="entry name" value="CBS"/>
    <property type="match status" value="2"/>
</dbReference>
<dbReference type="EMBL" id="BSTK01000011">
    <property type="protein sequence ID" value="GLY88896.1"/>
    <property type="molecule type" value="Genomic_DNA"/>
</dbReference>
<dbReference type="Gene3D" id="3.10.580.10">
    <property type="entry name" value="CBS-domain"/>
    <property type="match status" value="1"/>
</dbReference>
<evidence type="ECO:0000259" key="3">
    <source>
        <dbReference type="PROSITE" id="PS51371"/>
    </source>
</evidence>
<dbReference type="CDD" id="cd04622">
    <property type="entry name" value="CBS_pair_HRP1_like"/>
    <property type="match status" value="1"/>
</dbReference>
<comment type="caution">
    <text evidence="4">The sequence shown here is derived from an EMBL/GenBank/DDBJ whole genome shotgun (WGS) entry which is preliminary data.</text>
</comment>
<evidence type="ECO:0000313" key="4">
    <source>
        <dbReference type="EMBL" id="GLY88896.1"/>
    </source>
</evidence>
<dbReference type="SUPFAM" id="SSF54631">
    <property type="entry name" value="CBS-domain pair"/>
    <property type="match status" value="1"/>
</dbReference>
<evidence type="ECO:0000256" key="1">
    <source>
        <dbReference type="ARBA" id="ARBA00023122"/>
    </source>
</evidence>
<dbReference type="PANTHER" id="PTHR43080:SF2">
    <property type="entry name" value="CBS DOMAIN-CONTAINING PROTEIN"/>
    <property type="match status" value="1"/>
</dbReference>
<accession>A0A9W6W4D6</accession>
<dbReference type="InterPro" id="IPR051257">
    <property type="entry name" value="Diverse_CBS-Domain"/>
</dbReference>
<gene>
    <name evidence="4" type="ORF">Airi02_068250</name>
</gene>
<dbReference type="PANTHER" id="PTHR43080">
    <property type="entry name" value="CBS DOMAIN-CONTAINING PROTEIN CBSX3, MITOCHONDRIAL"/>
    <property type="match status" value="1"/>
</dbReference>